<evidence type="ECO:0000256" key="3">
    <source>
        <dbReference type="ARBA" id="ARBA00022475"/>
    </source>
</evidence>
<sequence>MLGELFVVFLKIGLLAFGGGYSVIAMIRHEATARGWLSDADFQNTVSIAGMAPGPVATNSATLVGYETAGIGGAVAATLGIVLPSLLLMIGAAAFLYRIHDSVWVKSSMYGLRPIVTGLILYAAIHFGLTGNGEPFVSWTTFATLAISGGALLALFKYKLHPLAVIAASGVAGIVLF</sequence>
<evidence type="ECO:0000313" key="9">
    <source>
        <dbReference type="Proteomes" id="UP001597493"/>
    </source>
</evidence>
<evidence type="ECO:0000256" key="4">
    <source>
        <dbReference type="ARBA" id="ARBA00022692"/>
    </source>
</evidence>
<accession>A0ABW5R488</accession>
<feature type="transmembrane region" description="Helical" evidence="7">
    <location>
        <begin position="71"/>
        <end position="97"/>
    </location>
</feature>
<dbReference type="EMBL" id="JBHUMY010000039">
    <property type="protein sequence ID" value="MFD2663205.1"/>
    <property type="molecule type" value="Genomic_DNA"/>
</dbReference>
<protein>
    <submittedName>
        <fullName evidence="8">Chromate transporter</fullName>
    </submittedName>
</protein>
<dbReference type="PANTHER" id="PTHR43663">
    <property type="entry name" value="CHROMATE TRANSPORT PROTEIN-RELATED"/>
    <property type="match status" value="1"/>
</dbReference>
<evidence type="ECO:0000256" key="1">
    <source>
        <dbReference type="ARBA" id="ARBA00004651"/>
    </source>
</evidence>
<dbReference type="RefSeq" id="WP_379278805.1">
    <property type="nucleotide sequence ID" value="NZ_JBHUGT010000043.1"/>
</dbReference>
<evidence type="ECO:0000256" key="2">
    <source>
        <dbReference type="ARBA" id="ARBA00005262"/>
    </source>
</evidence>
<keyword evidence="5 7" id="KW-1133">Transmembrane helix</keyword>
<name>A0ABW5R488_9BACL</name>
<proteinExistence type="inferred from homology"/>
<comment type="subcellular location">
    <subcellularLocation>
        <location evidence="1">Cell membrane</location>
        <topology evidence="1">Multi-pass membrane protein</topology>
    </subcellularLocation>
</comment>
<evidence type="ECO:0000256" key="6">
    <source>
        <dbReference type="ARBA" id="ARBA00023136"/>
    </source>
</evidence>
<keyword evidence="9" id="KW-1185">Reference proteome</keyword>
<evidence type="ECO:0000313" key="8">
    <source>
        <dbReference type="EMBL" id="MFD2663205.1"/>
    </source>
</evidence>
<gene>
    <name evidence="8" type="ORF">ACFSW5_23455</name>
</gene>
<dbReference type="Pfam" id="PF02417">
    <property type="entry name" value="Chromate_transp"/>
    <property type="match status" value="1"/>
</dbReference>
<keyword evidence="3" id="KW-1003">Cell membrane</keyword>
<dbReference type="Proteomes" id="UP001597493">
    <property type="component" value="Unassembled WGS sequence"/>
</dbReference>
<keyword evidence="4 7" id="KW-0812">Transmembrane</keyword>
<reference evidence="9" key="1">
    <citation type="journal article" date="2019" name="Int. J. Syst. Evol. Microbiol.">
        <title>The Global Catalogue of Microorganisms (GCM) 10K type strain sequencing project: providing services to taxonomists for standard genome sequencing and annotation.</title>
        <authorList>
            <consortium name="The Broad Institute Genomics Platform"/>
            <consortium name="The Broad Institute Genome Sequencing Center for Infectious Disease"/>
            <person name="Wu L."/>
            <person name="Ma J."/>
        </authorList>
    </citation>
    <scope>NUCLEOTIDE SEQUENCE [LARGE SCALE GENOMIC DNA]</scope>
    <source>
        <strain evidence="9">TISTR 1827</strain>
    </source>
</reference>
<evidence type="ECO:0000256" key="5">
    <source>
        <dbReference type="ARBA" id="ARBA00022989"/>
    </source>
</evidence>
<comment type="caution">
    <text evidence="8">The sequence shown here is derived from an EMBL/GenBank/DDBJ whole genome shotgun (WGS) entry which is preliminary data.</text>
</comment>
<comment type="similarity">
    <text evidence="2">Belongs to the chromate ion transporter (CHR) (TC 2.A.51) family.</text>
</comment>
<feature type="transmembrane region" description="Helical" evidence="7">
    <location>
        <begin position="136"/>
        <end position="156"/>
    </location>
</feature>
<keyword evidence="6 7" id="KW-0472">Membrane</keyword>
<evidence type="ECO:0000256" key="7">
    <source>
        <dbReference type="SAM" id="Phobius"/>
    </source>
</evidence>
<dbReference type="InterPro" id="IPR003370">
    <property type="entry name" value="Chromate_transpt"/>
</dbReference>
<feature type="transmembrane region" description="Helical" evidence="7">
    <location>
        <begin position="109"/>
        <end position="130"/>
    </location>
</feature>
<organism evidence="8 9">
    <name type="scientific">Paenibacillus thailandensis</name>
    <dbReference type="NCBI Taxonomy" id="393250"/>
    <lineage>
        <taxon>Bacteria</taxon>
        <taxon>Bacillati</taxon>
        <taxon>Bacillota</taxon>
        <taxon>Bacilli</taxon>
        <taxon>Bacillales</taxon>
        <taxon>Paenibacillaceae</taxon>
        <taxon>Paenibacillus</taxon>
    </lineage>
</organism>
<dbReference type="InterPro" id="IPR052518">
    <property type="entry name" value="CHR_Transporter"/>
</dbReference>
<feature type="transmembrane region" description="Helical" evidence="7">
    <location>
        <begin position="7"/>
        <end position="27"/>
    </location>
</feature>
<dbReference type="PANTHER" id="PTHR43663:SF1">
    <property type="entry name" value="CHROMATE TRANSPORTER"/>
    <property type="match status" value="1"/>
</dbReference>